<evidence type="ECO:0000313" key="6">
    <source>
        <dbReference type="EMBL" id="MDQ0174899.1"/>
    </source>
</evidence>
<dbReference type="InterPro" id="IPR001647">
    <property type="entry name" value="HTH_TetR"/>
</dbReference>
<organism evidence="6 7">
    <name type="scientific">Bacillus chungangensis</name>
    <dbReference type="NCBI Taxonomy" id="587633"/>
    <lineage>
        <taxon>Bacteria</taxon>
        <taxon>Bacillati</taxon>
        <taxon>Bacillota</taxon>
        <taxon>Bacilli</taxon>
        <taxon>Bacillales</taxon>
        <taxon>Bacillaceae</taxon>
        <taxon>Bacillus</taxon>
    </lineage>
</organism>
<dbReference type="InterPro" id="IPR009057">
    <property type="entry name" value="Homeodomain-like_sf"/>
</dbReference>
<dbReference type="SUPFAM" id="SSF46689">
    <property type="entry name" value="Homeodomain-like"/>
    <property type="match status" value="1"/>
</dbReference>
<dbReference type="Pfam" id="PF00440">
    <property type="entry name" value="TetR_N"/>
    <property type="match status" value="1"/>
</dbReference>
<accession>A0ABT9WNT5</accession>
<protein>
    <submittedName>
        <fullName evidence="6">AcrR family transcriptional regulator</fullName>
    </submittedName>
</protein>
<dbReference type="SUPFAM" id="SSF48498">
    <property type="entry name" value="Tetracyclin repressor-like, C-terminal domain"/>
    <property type="match status" value="1"/>
</dbReference>
<keyword evidence="2 4" id="KW-0238">DNA-binding</keyword>
<gene>
    <name evidence="6" type="ORF">J2S08_000733</name>
</gene>
<evidence type="ECO:0000256" key="1">
    <source>
        <dbReference type="ARBA" id="ARBA00023015"/>
    </source>
</evidence>
<dbReference type="EMBL" id="JAUSTT010000003">
    <property type="protein sequence ID" value="MDQ0174899.1"/>
    <property type="molecule type" value="Genomic_DNA"/>
</dbReference>
<proteinExistence type="predicted"/>
<feature type="DNA-binding region" description="H-T-H motif" evidence="4">
    <location>
        <begin position="22"/>
        <end position="41"/>
    </location>
</feature>
<evidence type="ECO:0000259" key="5">
    <source>
        <dbReference type="PROSITE" id="PS50977"/>
    </source>
</evidence>
<dbReference type="Gene3D" id="1.10.10.60">
    <property type="entry name" value="Homeodomain-like"/>
    <property type="match status" value="1"/>
</dbReference>
<sequence length="190" mass="22271">MKAEIRRQAMKFFSRNGFEGASLAQIAEEVGIKKQSIYSHYKGKDDLFLKVLDEALEEEYRFSKQWLQKRNVPVKDLLSQFLHIYMERFDLEEGFRFGLRMSFFPPEHLHEVIMKKIYELQDQMEPLVLSIFQRALEERVVHAVDARTGALAYLAVLDAVCVELVYSGKERAKSKADAAWEIFWRGLTSR</sequence>
<reference evidence="6 7" key="1">
    <citation type="submission" date="2023-07" db="EMBL/GenBank/DDBJ databases">
        <title>Genomic Encyclopedia of Type Strains, Phase IV (KMG-IV): sequencing the most valuable type-strain genomes for metagenomic binning, comparative biology and taxonomic classification.</title>
        <authorList>
            <person name="Goeker M."/>
        </authorList>
    </citation>
    <scope>NUCLEOTIDE SEQUENCE [LARGE SCALE GENOMIC DNA]</scope>
    <source>
        <strain evidence="6 7">DSM 23837</strain>
    </source>
</reference>
<dbReference type="Gene3D" id="1.10.357.10">
    <property type="entry name" value="Tetracycline Repressor, domain 2"/>
    <property type="match status" value="1"/>
</dbReference>
<comment type="caution">
    <text evidence="6">The sequence shown here is derived from an EMBL/GenBank/DDBJ whole genome shotgun (WGS) entry which is preliminary data.</text>
</comment>
<evidence type="ECO:0000256" key="4">
    <source>
        <dbReference type="PROSITE-ProRule" id="PRU00335"/>
    </source>
</evidence>
<dbReference type="PANTHER" id="PTHR30055:SF238">
    <property type="entry name" value="MYCOFACTOCIN BIOSYNTHESIS TRANSCRIPTIONAL REGULATOR MFTR-RELATED"/>
    <property type="match status" value="1"/>
</dbReference>
<dbReference type="Proteomes" id="UP001223586">
    <property type="component" value="Unassembled WGS sequence"/>
</dbReference>
<dbReference type="InterPro" id="IPR050109">
    <property type="entry name" value="HTH-type_TetR-like_transc_reg"/>
</dbReference>
<evidence type="ECO:0000256" key="2">
    <source>
        <dbReference type="ARBA" id="ARBA00023125"/>
    </source>
</evidence>
<dbReference type="PRINTS" id="PR00455">
    <property type="entry name" value="HTHTETR"/>
</dbReference>
<keyword evidence="1" id="KW-0805">Transcription regulation</keyword>
<keyword evidence="7" id="KW-1185">Reference proteome</keyword>
<dbReference type="PANTHER" id="PTHR30055">
    <property type="entry name" value="HTH-TYPE TRANSCRIPTIONAL REGULATOR RUTR"/>
    <property type="match status" value="1"/>
</dbReference>
<dbReference type="RefSeq" id="WP_307226754.1">
    <property type="nucleotide sequence ID" value="NZ_JAUSTT010000003.1"/>
</dbReference>
<keyword evidence="3" id="KW-0804">Transcription</keyword>
<dbReference type="InterPro" id="IPR036271">
    <property type="entry name" value="Tet_transcr_reg_TetR-rel_C_sf"/>
</dbReference>
<dbReference type="PROSITE" id="PS50977">
    <property type="entry name" value="HTH_TETR_2"/>
    <property type="match status" value="1"/>
</dbReference>
<evidence type="ECO:0000313" key="7">
    <source>
        <dbReference type="Proteomes" id="UP001223586"/>
    </source>
</evidence>
<evidence type="ECO:0000256" key="3">
    <source>
        <dbReference type="ARBA" id="ARBA00023163"/>
    </source>
</evidence>
<feature type="domain" description="HTH tetR-type" evidence="5">
    <location>
        <begin position="1"/>
        <end position="59"/>
    </location>
</feature>
<name>A0ABT9WNT5_9BACI</name>